<feature type="region of interest" description="Disordered" evidence="6">
    <location>
        <begin position="214"/>
        <end position="235"/>
    </location>
</feature>
<evidence type="ECO:0000256" key="4">
    <source>
        <dbReference type="ARBA" id="ARBA00023006"/>
    </source>
</evidence>
<dbReference type="GO" id="GO:0005737">
    <property type="term" value="C:cytoplasm"/>
    <property type="evidence" value="ECO:0007669"/>
    <property type="project" value="UniProtKB-SubCell"/>
</dbReference>
<keyword evidence="4" id="KW-0072">Autophagy</keyword>
<feature type="region of interest" description="Disordered" evidence="6">
    <location>
        <begin position="252"/>
        <end position="287"/>
    </location>
</feature>
<proteinExistence type="inferred from homology"/>
<feature type="region of interest" description="Disordered" evidence="6">
    <location>
        <begin position="12"/>
        <end position="44"/>
    </location>
</feature>
<gene>
    <name evidence="8" type="ORF">AALO_G00089370</name>
</gene>
<comment type="subcellular location">
    <subcellularLocation>
        <location evidence="1">Cytoplasm</location>
    </subcellularLocation>
</comment>
<keyword evidence="3" id="KW-0344">Guanine-nucleotide releasing factor</keyword>
<evidence type="ECO:0000256" key="5">
    <source>
        <dbReference type="ARBA" id="ARBA00038137"/>
    </source>
</evidence>
<protein>
    <recommendedName>
        <fullName evidence="7">UDENN FLCN/SMCR8-type domain-containing protein</fullName>
    </recommendedName>
</protein>
<feature type="compositionally biased region" description="Polar residues" evidence="6">
    <location>
        <begin position="252"/>
        <end position="267"/>
    </location>
</feature>
<dbReference type="EMBL" id="JADWDJ010000007">
    <property type="protein sequence ID" value="KAG5277609.1"/>
    <property type="molecule type" value="Genomic_DNA"/>
</dbReference>
<dbReference type="GO" id="GO:0032045">
    <property type="term" value="C:guanyl-nucleotide exchange factor complex"/>
    <property type="evidence" value="ECO:0007669"/>
    <property type="project" value="TreeGrafter"/>
</dbReference>
<name>A0AAV6GR37_9TELE</name>
<evidence type="ECO:0000256" key="2">
    <source>
        <dbReference type="ARBA" id="ARBA00022490"/>
    </source>
</evidence>
<evidence type="ECO:0000256" key="3">
    <source>
        <dbReference type="ARBA" id="ARBA00022658"/>
    </source>
</evidence>
<evidence type="ECO:0000259" key="7">
    <source>
        <dbReference type="PROSITE" id="PS51834"/>
    </source>
</evidence>
<feature type="domain" description="UDENN FLCN/SMCR8-type" evidence="7">
    <location>
        <begin position="70"/>
        <end position="725"/>
    </location>
</feature>
<dbReference type="PANTHER" id="PTHR31334">
    <property type="entry name" value="SMITH-MAGENIS SYNDROME REGION GENE 8 PROTEIN"/>
    <property type="match status" value="1"/>
</dbReference>
<accession>A0AAV6GR37</accession>
<organism evidence="8 9">
    <name type="scientific">Alosa alosa</name>
    <name type="common">allis shad</name>
    <dbReference type="NCBI Taxonomy" id="278164"/>
    <lineage>
        <taxon>Eukaryota</taxon>
        <taxon>Metazoa</taxon>
        <taxon>Chordata</taxon>
        <taxon>Craniata</taxon>
        <taxon>Vertebrata</taxon>
        <taxon>Euteleostomi</taxon>
        <taxon>Actinopterygii</taxon>
        <taxon>Neopterygii</taxon>
        <taxon>Teleostei</taxon>
        <taxon>Clupei</taxon>
        <taxon>Clupeiformes</taxon>
        <taxon>Clupeoidei</taxon>
        <taxon>Clupeidae</taxon>
        <taxon>Alosa</taxon>
    </lineage>
</organism>
<dbReference type="InterPro" id="IPR037521">
    <property type="entry name" value="FLCN/SMCR8_DENN"/>
</dbReference>
<comment type="similarity">
    <text evidence="5">Belongs to the SMCR8 family.</text>
</comment>
<reference evidence="8" key="1">
    <citation type="submission" date="2020-10" db="EMBL/GenBank/DDBJ databases">
        <title>Chromosome-scale genome assembly of the Allis shad, Alosa alosa.</title>
        <authorList>
            <person name="Margot Z."/>
            <person name="Christophe K."/>
            <person name="Cabau C."/>
            <person name="Louis A."/>
            <person name="Berthelot C."/>
            <person name="Parey E."/>
            <person name="Roest Crollius H."/>
            <person name="Montfort J."/>
            <person name="Robinson-Rechavi M."/>
            <person name="Bucao C."/>
            <person name="Bouchez O."/>
            <person name="Gislard M."/>
            <person name="Lluch J."/>
            <person name="Milhes M."/>
            <person name="Lampietro C."/>
            <person name="Lopez Roques C."/>
            <person name="Donnadieu C."/>
            <person name="Braasch I."/>
            <person name="Desvignes T."/>
            <person name="Postlethwait J."/>
            <person name="Bobe J."/>
            <person name="Guiguen Y."/>
        </authorList>
    </citation>
    <scope>NUCLEOTIDE SEQUENCE</scope>
    <source>
        <strain evidence="8">M-15738</strain>
        <tissue evidence="8">Blood</tissue>
    </source>
</reference>
<evidence type="ECO:0000256" key="1">
    <source>
        <dbReference type="ARBA" id="ARBA00004496"/>
    </source>
</evidence>
<dbReference type="Proteomes" id="UP000823561">
    <property type="component" value="Chromosome 7"/>
</dbReference>
<dbReference type="AlphaFoldDB" id="A0AAV6GR37"/>
<evidence type="ECO:0000256" key="6">
    <source>
        <dbReference type="SAM" id="MobiDB-lite"/>
    </source>
</evidence>
<dbReference type="GO" id="GO:0006914">
    <property type="term" value="P:autophagy"/>
    <property type="evidence" value="ECO:0007669"/>
    <property type="project" value="UniProtKB-KW"/>
</dbReference>
<comment type="caution">
    <text evidence="8">The sequence shown here is derived from an EMBL/GenBank/DDBJ whole genome shotgun (WGS) entry which is preliminary data.</text>
</comment>
<dbReference type="GO" id="GO:0005085">
    <property type="term" value="F:guanyl-nucleotide exchange factor activity"/>
    <property type="evidence" value="ECO:0007669"/>
    <property type="project" value="UniProtKB-KW"/>
</dbReference>
<keyword evidence="9" id="KW-1185">Reference proteome</keyword>
<dbReference type="PROSITE" id="PS51834">
    <property type="entry name" value="DENN_FLCN_SMCR8"/>
    <property type="match status" value="1"/>
</dbReference>
<keyword evidence="2" id="KW-0963">Cytoplasm</keyword>
<evidence type="ECO:0000313" key="9">
    <source>
        <dbReference type="Proteomes" id="UP000823561"/>
    </source>
</evidence>
<sequence length="748" mass="83578">MIGSSDILALARGHEQSDSRTQQSSTLPDHLSLPPLPRPWHPGPSHNDSVLLCEFRHGASPDMDRPRIGTASPDVDRPEIRIGSEVGMETGLEPRLLFITPKLRPDLDLVLRLLKDGYQATRGEGWDQSDSWMLLGDAWSGVFVYAHYVTLVNPRARGRVWPFAMALVSHDSVKLQTLDSLCAIQLRFRDDASLLAHQRECASLLPRLSTTNFLFEDPPPRQQHTSPSNPLHDDDVADVSCVEAVPIKLEVSQSHGSPSVHVTTLPTQDEEDGVSMETGSNSSGDSIEVLATERSLRDDPVAMERSLRDDPIAMETSWVPAVQQPVALATRWGAQRTDSQDSSIEVLSRDHSFLWEDFRPADGLPHGLMGTVVQEEEEEEEDWQGDVRTVVQEEEDLAGNVGSFQDNAEQQRFMGTVVQHNAEQHGFMGTVVQDNEEQHRFMGTVVQDNEEQQRFMGTVVQDNAEQQRFMGTVVQHNAEQQRFMGTVVQHNAEQQRFMGTVVRECRFSLCTPTKLDLHLHDDISQEACPLHLHDDMSQEVCPLARLLPLCPIGQKDRDSALPSCASWRCGWNKGNAALGLVRSWGHAHHAVFSLLIGRPLVVLGSDEEKITDLLEFGIIGLNRRSCQSSPSMPLCLQRYARYLSILDADHMTLRCPAYHGALIGPLTKPQSQLREGGTYALLVQSALTRLAARAFHHVFTGHEAEPSPRATDDVRILEFLCDIIKLRLTHHTPSSVLRFSYQPCTLFR</sequence>
<dbReference type="PANTHER" id="PTHR31334:SF1">
    <property type="entry name" value="GUANINE NUCLEOTIDE EXCHANGE PROTEIN SMCR8"/>
    <property type="match status" value="1"/>
</dbReference>
<evidence type="ECO:0000313" key="8">
    <source>
        <dbReference type="EMBL" id="KAG5277609.1"/>
    </source>
</evidence>